<gene>
    <name evidence="6" type="ORF">AAF712_002110</name>
</gene>
<dbReference type="SUPFAM" id="SSF103473">
    <property type="entry name" value="MFS general substrate transporter"/>
    <property type="match status" value="1"/>
</dbReference>
<keyword evidence="5" id="KW-0472">Membrane</keyword>
<dbReference type="EMBL" id="JBBXMP010000005">
    <property type="protein sequence ID" value="KAL0070889.1"/>
    <property type="molecule type" value="Genomic_DNA"/>
</dbReference>
<dbReference type="PANTHER" id="PTHR43791">
    <property type="entry name" value="PERMEASE-RELATED"/>
    <property type="match status" value="1"/>
</dbReference>
<comment type="caution">
    <text evidence="6">The sequence shown here is derived from an EMBL/GenBank/DDBJ whole genome shotgun (WGS) entry which is preliminary data.</text>
</comment>
<keyword evidence="7" id="KW-1185">Reference proteome</keyword>
<keyword evidence="2" id="KW-0813">Transport</keyword>
<keyword evidence="4" id="KW-1133">Transmembrane helix</keyword>
<evidence type="ECO:0000313" key="6">
    <source>
        <dbReference type="EMBL" id="KAL0070889.1"/>
    </source>
</evidence>
<dbReference type="InterPro" id="IPR036259">
    <property type="entry name" value="MFS_trans_sf"/>
</dbReference>
<dbReference type="Gene3D" id="1.20.1250.20">
    <property type="entry name" value="MFS general substrate transporter like domains"/>
    <property type="match status" value="1"/>
</dbReference>
<accession>A0ABR3ABX4</accession>
<dbReference type="Proteomes" id="UP001437256">
    <property type="component" value="Unassembled WGS sequence"/>
</dbReference>
<name>A0ABR3ABX4_9AGAR</name>
<keyword evidence="3" id="KW-0812">Transmembrane</keyword>
<dbReference type="PANTHER" id="PTHR43791:SF4">
    <property type="entry name" value="PANTOTHENATE TRANSPORTER FEN2"/>
    <property type="match status" value="1"/>
</dbReference>
<evidence type="ECO:0000256" key="5">
    <source>
        <dbReference type="ARBA" id="ARBA00023136"/>
    </source>
</evidence>
<evidence type="ECO:0000256" key="2">
    <source>
        <dbReference type="ARBA" id="ARBA00022448"/>
    </source>
</evidence>
<evidence type="ECO:0000256" key="3">
    <source>
        <dbReference type="ARBA" id="ARBA00022692"/>
    </source>
</evidence>
<evidence type="ECO:0000256" key="1">
    <source>
        <dbReference type="ARBA" id="ARBA00004141"/>
    </source>
</evidence>
<protein>
    <submittedName>
        <fullName evidence="6">Uncharacterized protein</fullName>
    </submittedName>
</protein>
<comment type="subcellular location">
    <subcellularLocation>
        <location evidence="1">Membrane</location>
        <topology evidence="1">Multi-pass membrane protein</topology>
    </subcellularLocation>
</comment>
<reference evidence="6 7" key="1">
    <citation type="submission" date="2024-05" db="EMBL/GenBank/DDBJ databases">
        <title>A draft genome resource for the thread blight pathogen Marasmius tenuissimus strain MS-2.</title>
        <authorList>
            <person name="Yulfo-Soto G.E."/>
            <person name="Baruah I.K."/>
            <person name="Amoako-Attah I."/>
            <person name="Bukari Y."/>
            <person name="Meinhardt L.W."/>
            <person name="Bailey B.A."/>
            <person name="Cohen S.P."/>
        </authorList>
    </citation>
    <scope>NUCLEOTIDE SEQUENCE [LARGE SCALE GENOMIC DNA]</scope>
    <source>
        <strain evidence="6 7">MS-2</strain>
    </source>
</reference>
<evidence type="ECO:0000256" key="4">
    <source>
        <dbReference type="ARBA" id="ARBA00022989"/>
    </source>
</evidence>
<proteinExistence type="predicted"/>
<sequence length="75" mass="8598">MYFTNYLDRSNINNAYVSGMKEELSMGGTDINNINSIFTAGYIVGMIPNNMMLQVVPPRIWFPAMQIVWGVLTFW</sequence>
<evidence type="ECO:0000313" key="7">
    <source>
        <dbReference type="Proteomes" id="UP001437256"/>
    </source>
</evidence>
<organism evidence="6 7">
    <name type="scientific">Marasmius tenuissimus</name>
    <dbReference type="NCBI Taxonomy" id="585030"/>
    <lineage>
        <taxon>Eukaryota</taxon>
        <taxon>Fungi</taxon>
        <taxon>Dikarya</taxon>
        <taxon>Basidiomycota</taxon>
        <taxon>Agaricomycotina</taxon>
        <taxon>Agaricomycetes</taxon>
        <taxon>Agaricomycetidae</taxon>
        <taxon>Agaricales</taxon>
        <taxon>Marasmiineae</taxon>
        <taxon>Marasmiaceae</taxon>
        <taxon>Marasmius</taxon>
    </lineage>
</organism>